<sequence length="202" mass="22259">MKKRILSIAAPVSALALFSAAAFAGLAAALGWREALALTLLADLCGAACMAIRILWHRPEYAAFLKYMLIGVATTAVNYVCYWLLAHPLRQALGIEPSHTAWVAFSTAVSWLAAVVFSFFPNKTYAFGSHDWSRQTLVREGRTFFLSRLLTFAFDLVFMMVAVPLGMHDMLAKILSNIVVVIGNFVTSKLIFLKKPGRQRAS</sequence>
<protein>
    <submittedName>
        <fullName evidence="9">GtrA family protein</fullName>
    </submittedName>
</protein>
<evidence type="ECO:0000256" key="1">
    <source>
        <dbReference type="ARBA" id="ARBA00004141"/>
    </source>
</evidence>
<gene>
    <name evidence="9" type="ORF">IAA64_12370</name>
</gene>
<evidence type="ECO:0000256" key="3">
    <source>
        <dbReference type="ARBA" id="ARBA00022692"/>
    </source>
</evidence>
<feature type="transmembrane region" description="Helical" evidence="6">
    <location>
        <begin position="143"/>
        <end position="162"/>
    </location>
</feature>
<keyword evidence="7" id="KW-0732">Signal</keyword>
<keyword evidence="4 6" id="KW-1133">Transmembrane helix</keyword>
<feature type="domain" description="GtrA/DPMS transmembrane" evidence="8">
    <location>
        <begin position="66"/>
        <end position="191"/>
    </location>
</feature>
<evidence type="ECO:0000313" key="9">
    <source>
        <dbReference type="EMBL" id="HIV28758.1"/>
    </source>
</evidence>
<dbReference type="GO" id="GO:0005886">
    <property type="term" value="C:plasma membrane"/>
    <property type="evidence" value="ECO:0007669"/>
    <property type="project" value="TreeGrafter"/>
</dbReference>
<comment type="subcellular location">
    <subcellularLocation>
        <location evidence="1">Membrane</location>
        <topology evidence="1">Multi-pass membrane protein</topology>
    </subcellularLocation>
</comment>
<dbReference type="PANTHER" id="PTHR38459:SF5">
    <property type="entry name" value="CELL WALL TEICHOIC ACID GLYCOSYLATION PROTEIN GTCA"/>
    <property type="match status" value="1"/>
</dbReference>
<keyword evidence="5 6" id="KW-0472">Membrane</keyword>
<dbReference type="Pfam" id="PF04138">
    <property type="entry name" value="GtrA_DPMS_TM"/>
    <property type="match status" value="1"/>
</dbReference>
<evidence type="ECO:0000256" key="2">
    <source>
        <dbReference type="ARBA" id="ARBA00009399"/>
    </source>
</evidence>
<accession>A0A9D1P900</accession>
<proteinExistence type="inferred from homology"/>
<dbReference type="GO" id="GO:0000271">
    <property type="term" value="P:polysaccharide biosynthetic process"/>
    <property type="evidence" value="ECO:0007669"/>
    <property type="project" value="InterPro"/>
</dbReference>
<organism evidence="9 10">
    <name type="scientific">Candidatus Ornithocaccomicrobium faecavium</name>
    <dbReference type="NCBI Taxonomy" id="2840890"/>
    <lineage>
        <taxon>Bacteria</taxon>
        <taxon>Bacillati</taxon>
        <taxon>Bacillota</taxon>
        <taxon>Clostridia</taxon>
        <taxon>Candidatus Ornithocaccomicrobium</taxon>
    </lineage>
</organism>
<comment type="caution">
    <text evidence="9">The sequence shown here is derived from an EMBL/GenBank/DDBJ whole genome shotgun (WGS) entry which is preliminary data.</text>
</comment>
<keyword evidence="3 6" id="KW-0812">Transmembrane</keyword>
<evidence type="ECO:0000256" key="5">
    <source>
        <dbReference type="ARBA" id="ARBA00023136"/>
    </source>
</evidence>
<feature type="transmembrane region" description="Helical" evidence="6">
    <location>
        <begin position="174"/>
        <end position="193"/>
    </location>
</feature>
<comment type="similarity">
    <text evidence="2">Belongs to the GtrA family.</text>
</comment>
<dbReference type="InterPro" id="IPR007267">
    <property type="entry name" value="GtrA_DPMS_TM"/>
</dbReference>
<name>A0A9D1P900_9FIRM</name>
<feature type="chain" id="PRO_5039059449" evidence="7">
    <location>
        <begin position="25"/>
        <end position="202"/>
    </location>
</feature>
<feature type="transmembrane region" description="Helical" evidence="6">
    <location>
        <begin position="101"/>
        <end position="122"/>
    </location>
</feature>
<evidence type="ECO:0000256" key="6">
    <source>
        <dbReference type="SAM" id="Phobius"/>
    </source>
</evidence>
<evidence type="ECO:0000256" key="4">
    <source>
        <dbReference type="ARBA" id="ARBA00022989"/>
    </source>
</evidence>
<dbReference type="Proteomes" id="UP000886884">
    <property type="component" value="Unassembled WGS sequence"/>
</dbReference>
<dbReference type="EMBL" id="DVOT01000224">
    <property type="protein sequence ID" value="HIV28758.1"/>
    <property type="molecule type" value="Genomic_DNA"/>
</dbReference>
<feature type="transmembrane region" description="Helical" evidence="6">
    <location>
        <begin position="37"/>
        <end position="56"/>
    </location>
</feature>
<evidence type="ECO:0000256" key="7">
    <source>
        <dbReference type="SAM" id="SignalP"/>
    </source>
</evidence>
<evidence type="ECO:0000259" key="8">
    <source>
        <dbReference type="Pfam" id="PF04138"/>
    </source>
</evidence>
<dbReference type="AlphaFoldDB" id="A0A9D1P900"/>
<reference evidence="9" key="2">
    <citation type="journal article" date="2021" name="PeerJ">
        <title>Extensive microbial diversity within the chicken gut microbiome revealed by metagenomics and culture.</title>
        <authorList>
            <person name="Gilroy R."/>
            <person name="Ravi A."/>
            <person name="Getino M."/>
            <person name="Pursley I."/>
            <person name="Horton D.L."/>
            <person name="Alikhan N.F."/>
            <person name="Baker D."/>
            <person name="Gharbi K."/>
            <person name="Hall N."/>
            <person name="Watson M."/>
            <person name="Adriaenssens E.M."/>
            <person name="Foster-Nyarko E."/>
            <person name="Jarju S."/>
            <person name="Secka A."/>
            <person name="Antonio M."/>
            <person name="Oren A."/>
            <person name="Chaudhuri R.R."/>
            <person name="La Ragione R."/>
            <person name="Hildebrand F."/>
            <person name="Pallen M.J."/>
        </authorList>
    </citation>
    <scope>NUCLEOTIDE SEQUENCE</scope>
    <source>
        <strain evidence="9">CHK183-6373</strain>
    </source>
</reference>
<feature type="signal peptide" evidence="7">
    <location>
        <begin position="1"/>
        <end position="24"/>
    </location>
</feature>
<reference evidence="9" key="1">
    <citation type="submission" date="2020-10" db="EMBL/GenBank/DDBJ databases">
        <authorList>
            <person name="Gilroy R."/>
        </authorList>
    </citation>
    <scope>NUCLEOTIDE SEQUENCE</scope>
    <source>
        <strain evidence="9">CHK183-6373</strain>
    </source>
</reference>
<feature type="transmembrane region" description="Helical" evidence="6">
    <location>
        <begin position="68"/>
        <end position="89"/>
    </location>
</feature>
<dbReference type="InterPro" id="IPR051401">
    <property type="entry name" value="GtrA_CellWall_Glycosyl"/>
</dbReference>
<dbReference type="PANTHER" id="PTHR38459">
    <property type="entry name" value="PROPHAGE BACTOPRENOL-LINKED GLUCOSE TRANSLOCASE HOMOLOG"/>
    <property type="match status" value="1"/>
</dbReference>
<evidence type="ECO:0000313" key="10">
    <source>
        <dbReference type="Proteomes" id="UP000886884"/>
    </source>
</evidence>